<keyword evidence="2" id="KW-1185">Reference proteome</keyword>
<dbReference type="EMBL" id="JAQNDL010000001">
    <property type="protein sequence ID" value="MDC0716734.1"/>
    <property type="molecule type" value="Genomic_DNA"/>
</dbReference>
<name>A0ABT5DT26_9BACT</name>
<dbReference type="RefSeq" id="WP_272085225.1">
    <property type="nucleotide sequence ID" value="NZ_JAQNDL010000001.1"/>
</dbReference>
<dbReference type="InterPro" id="IPR006597">
    <property type="entry name" value="Sel1-like"/>
</dbReference>
<protein>
    <recommendedName>
        <fullName evidence="3">Beta-lactamase</fullName>
    </recommendedName>
</protein>
<dbReference type="Proteomes" id="UP001221686">
    <property type="component" value="Unassembled WGS sequence"/>
</dbReference>
<dbReference type="SMART" id="SM00671">
    <property type="entry name" value="SEL1"/>
    <property type="match status" value="2"/>
</dbReference>
<gene>
    <name evidence="1" type="ORF">POL25_07515</name>
</gene>
<reference evidence="1 2" key="1">
    <citation type="submission" date="2022-11" db="EMBL/GenBank/DDBJ databases">
        <title>Minimal conservation of predation-associated metabolite biosynthetic gene clusters underscores biosynthetic potential of Myxococcota including descriptions for ten novel species: Archangium lansinium sp. nov., Myxococcus landrumus sp. nov., Nannocystis bai.</title>
        <authorList>
            <person name="Ahearne A."/>
            <person name="Stevens C."/>
            <person name="Dowd S."/>
        </authorList>
    </citation>
    <scope>NUCLEOTIDE SEQUENCE [LARGE SCALE GENOMIC DNA]</scope>
    <source>
        <strain evidence="1 2">BB15-2</strain>
    </source>
</reference>
<comment type="caution">
    <text evidence="1">The sequence shown here is derived from an EMBL/GenBank/DDBJ whole genome shotgun (WGS) entry which is preliminary data.</text>
</comment>
<dbReference type="SUPFAM" id="SSF81901">
    <property type="entry name" value="HCP-like"/>
    <property type="match status" value="1"/>
</dbReference>
<evidence type="ECO:0000313" key="1">
    <source>
        <dbReference type="EMBL" id="MDC0716734.1"/>
    </source>
</evidence>
<evidence type="ECO:0000313" key="2">
    <source>
        <dbReference type="Proteomes" id="UP001221686"/>
    </source>
</evidence>
<dbReference type="InterPro" id="IPR011990">
    <property type="entry name" value="TPR-like_helical_dom_sf"/>
</dbReference>
<evidence type="ECO:0008006" key="3">
    <source>
        <dbReference type="Google" id="ProtNLM"/>
    </source>
</evidence>
<organism evidence="1 2">
    <name type="scientific">Nannocystis bainbridge</name>
    <dbReference type="NCBI Taxonomy" id="2995303"/>
    <lineage>
        <taxon>Bacteria</taxon>
        <taxon>Pseudomonadati</taxon>
        <taxon>Myxococcota</taxon>
        <taxon>Polyangia</taxon>
        <taxon>Nannocystales</taxon>
        <taxon>Nannocystaceae</taxon>
        <taxon>Nannocystis</taxon>
    </lineage>
</organism>
<accession>A0ABT5DT26</accession>
<sequence length="260" mass="27388">MKGRCLRLGALVATVLSLPGCHVPLEPETSPPPLPASAYDVLADRCDRGDGPACVEMAVQYRELGELPLAAAYARRACDLANPFGCAALARAFERGEGLQRDPTAATSLYVSACLGGHAPSCISAAAGLGEPDAGEFMRRGCGAEPVLCPTKREPLFIGVDPLDQANVVLTMAERRLELGDCYRRALARQLTLQGRVALEIAISGDGRARAVAILENIREAPEVGACVADIAAATLYPPTISGEIAVVPWRVQFEPGVLR</sequence>
<dbReference type="Gene3D" id="1.25.40.10">
    <property type="entry name" value="Tetratricopeptide repeat domain"/>
    <property type="match status" value="1"/>
</dbReference>
<proteinExistence type="predicted"/>